<name>A0A101LYT6_PICGL</name>
<evidence type="ECO:0000313" key="1">
    <source>
        <dbReference type="EMBL" id="KUM47790.1"/>
    </source>
</evidence>
<reference evidence="1" key="1">
    <citation type="journal article" date="2015" name="Genome Biol. Evol.">
        <title>Organellar Genomes of White Spruce (Picea glauca): Assembly and Annotation.</title>
        <authorList>
            <person name="Jackman S.D."/>
            <person name="Warren R.L."/>
            <person name="Gibb E.A."/>
            <person name="Vandervalk B.P."/>
            <person name="Mohamadi H."/>
            <person name="Chu J."/>
            <person name="Raymond A."/>
            <person name="Pleasance S."/>
            <person name="Coope R."/>
            <person name="Wildung M.R."/>
            <person name="Ritland C.E."/>
            <person name="Bousquet J."/>
            <person name="Jones S.J."/>
            <person name="Bohlmann J."/>
            <person name="Birol I."/>
        </authorList>
    </citation>
    <scope>NUCLEOTIDE SEQUENCE [LARGE SCALE GENOMIC DNA]</scope>
    <source>
        <tissue evidence="1">Flushing bud</tissue>
    </source>
</reference>
<keyword evidence="1" id="KW-0496">Mitochondrion</keyword>
<accession>A0A101LYT6</accession>
<comment type="caution">
    <text evidence="1">The sequence shown here is derived from an EMBL/GenBank/DDBJ whole genome shotgun (WGS) entry which is preliminary data.</text>
</comment>
<gene>
    <name evidence="1" type="ORF">ABT39_MTgene4784</name>
</gene>
<protein>
    <submittedName>
        <fullName evidence="1">Uncharacterized protein</fullName>
    </submittedName>
</protein>
<proteinExistence type="predicted"/>
<sequence length="61" mass="6961">MVNIIETQVVIIGLFRLYAHIRDMVVSLILGTLPGITKKYTLRRRRLRVVESSNSFSCPDA</sequence>
<dbReference type="EMBL" id="LKAM01000006">
    <property type="protein sequence ID" value="KUM47790.1"/>
    <property type="molecule type" value="Genomic_DNA"/>
</dbReference>
<organism evidence="1">
    <name type="scientific">Picea glauca</name>
    <name type="common">White spruce</name>
    <name type="synonym">Pinus glauca</name>
    <dbReference type="NCBI Taxonomy" id="3330"/>
    <lineage>
        <taxon>Eukaryota</taxon>
        <taxon>Viridiplantae</taxon>
        <taxon>Streptophyta</taxon>
        <taxon>Embryophyta</taxon>
        <taxon>Tracheophyta</taxon>
        <taxon>Spermatophyta</taxon>
        <taxon>Pinopsida</taxon>
        <taxon>Pinidae</taxon>
        <taxon>Conifers I</taxon>
        <taxon>Pinales</taxon>
        <taxon>Pinaceae</taxon>
        <taxon>Picea</taxon>
    </lineage>
</organism>
<dbReference type="AlphaFoldDB" id="A0A101LYT6"/>
<geneLocation type="mitochondrion" evidence="1"/>